<gene>
    <name evidence="1" type="ORF">BO66DRAFT_91480</name>
</gene>
<sequence length="183" mass="20483">MHKSIGKNRNRKTVRDVEPPLYVCTVSPTNPRPLPPNPVRRAYTILNRARKQVGRVTPSPVKTQGAGNRDPTHETGYLNFPFNQRMRTENGRIRPPLLTSMHIQAQYTLLFFLAYLDYIHYGGRGNDPTADHLGNNSYASFFCRGNHPILRSTGAAASGGRSPQPCPRNSETSQTGNCRPQLK</sequence>
<reference evidence="1" key="1">
    <citation type="submission" date="2018-02" db="EMBL/GenBank/DDBJ databases">
        <title>The genomes of Aspergillus section Nigri reveals drivers in fungal speciation.</title>
        <authorList>
            <consortium name="DOE Joint Genome Institute"/>
            <person name="Vesth T.C."/>
            <person name="Nybo J."/>
            <person name="Theobald S."/>
            <person name="Brandl J."/>
            <person name="Frisvad J.C."/>
            <person name="Nielsen K.F."/>
            <person name="Lyhne E.K."/>
            <person name="Kogle M.E."/>
            <person name="Kuo A."/>
            <person name="Riley R."/>
            <person name="Clum A."/>
            <person name="Nolan M."/>
            <person name="Lipzen A."/>
            <person name="Salamov A."/>
            <person name="Henrissat B."/>
            <person name="Wiebenga A."/>
            <person name="De vries R.P."/>
            <person name="Grigoriev I.V."/>
            <person name="Mortensen U.H."/>
            <person name="Andersen M.R."/>
            <person name="Baker S.E."/>
        </authorList>
    </citation>
    <scope>NUCLEOTIDE SEQUENCE</scope>
    <source>
        <strain evidence="1">CBS 121060</strain>
    </source>
</reference>
<proteinExistence type="predicted"/>
<dbReference type="Proteomes" id="UP000249661">
    <property type="component" value="Unassembled WGS sequence"/>
</dbReference>
<evidence type="ECO:0000313" key="1">
    <source>
        <dbReference type="EMBL" id="RAH70202.1"/>
    </source>
</evidence>
<accession>A0ACD1H9F4</accession>
<protein>
    <submittedName>
        <fullName evidence="1">Uncharacterized protein</fullName>
    </submittedName>
</protein>
<organism evidence="1 2">
    <name type="scientific">Aspergillus aculeatinus CBS 121060</name>
    <dbReference type="NCBI Taxonomy" id="1448322"/>
    <lineage>
        <taxon>Eukaryota</taxon>
        <taxon>Fungi</taxon>
        <taxon>Dikarya</taxon>
        <taxon>Ascomycota</taxon>
        <taxon>Pezizomycotina</taxon>
        <taxon>Eurotiomycetes</taxon>
        <taxon>Eurotiomycetidae</taxon>
        <taxon>Eurotiales</taxon>
        <taxon>Aspergillaceae</taxon>
        <taxon>Aspergillus</taxon>
        <taxon>Aspergillus subgen. Circumdati</taxon>
    </lineage>
</organism>
<evidence type="ECO:0000313" key="2">
    <source>
        <dbReference type="Proteomes" id="UP000249661"/>
    </source>
</evidence>
<keyword evidence="2" id="KW-1185">Reference proteome</keyword>
<dbReference type="EMBL" id="KZ824956">
    <property type="protein sequence ID" value="RAH70202.1"/>
    <property type="molecule type" value="Genomic_DNA"/>
</dbReference>
<name>A0ACD1H9F4_9EURO</name>